<dbReference type="Proteomes" id="UP001148838">
    <property type="component" value="Unassembled WGS sequence"/>
</dbReference>
<comment type="subcellular location">
    <subcellularLocation>
        <location evidence="1">Membrane</location>
        <topology evidence="1">Lipid-anchor</topology>
        <topology evidence="1">GPI-anchor</topology>
    </subcellularLocation>
</comment>
<comment type="caution">
    <text evidence="2">The sequence shown here is derived from an EMBL/GenBank/DDBJ whole genome shotgun (WGS) entry which is preliminary data.</text>
</comment>
<dbReference type="PANTHER" id="PTHR10443:SF12">
    <property type="entry name" value="DIPEPTIDASE"/>
    <property type="match status" value="1"/>
</dbReference>
<comment type="cofactor">
    <cofactor evidence="1">
        <name>Zn(2+)</name>
        <dbReference type="ChEBI" id="CHEBI:29105"/>
    </cofactor>
</comment>
<dbReference type="Pfam" id="PF01244">
    <property type="entry name" value="Peptidase_M19"/>
    <property type="match status" value="1"/>
</dbReference>
<keyword evidence="1" id="KW-0479">Metal-binding</keyword>
<reference evidence="2 3" key="1">
    <citation type="journal article" date="2022" name="Allergy">
        <title>Genome assembly and annotation of Periplaneta americana reveal a comprehensive cockroach allergen profile.</title>
        <authorList>
            <person name="Wang L."/>
            <person name="Xiong Q."/>
            <person name="Saelim N."/>
            <person name="Wang L."/>
            <person name="Nong W."/>
            <person name="Wan A.T."/>
            <person name="Shi M."/>
            <person name="Liu X."/>
            <person name="Cao Q."/>
            <person name="Hui J.H.L."/>
            <person name="Sookrung N."/>
            <person name="Leung T.F."/>
            <person name="Tungtrongchitr A."/>
            <person name="Tsui S.K.W."/>
        </authorList>
    </citation>
    <scope>NUCLEOTIDE SEQUENCE [LARGE SCALE GENOMIC DNA]</scope>
    <source>
        <strain evidence="2">PWHHKU_190912</strain>
    </source>
</reference>
<comment type="similarity">
    <text evidence="1">Belongs to the metallo-dependent hydrolases superfamily. Peptidase M19 family.</text>
</comment>
<dbReference type="EMBL" id="JAJSOF020000038">
    <property type="protein sequence ID" value="KAJ4427423.1"/>
    <property type="molecule type" value="Genomic_DNA"/>
</dbReference>
<keyword evidence="3" id="KW-1185">Reference proteome</keyword>
<sequence length="71" mass="8040">MEPNPMLAFYSVTPQGLEDVSKYPQLLAALLEDPTWSEEDLKKLAGLNLLRVFRAVEESESPSFTTIQNNR</sequence>
<keyword evidence="1" id="KW-0482">Metalloprotease</keyword>
<organism evidence="2 3">
    <name type="scientific">Periplaneta americana</name>
    <name type="common">American cockroach</name>
    <name type="synonym">Blatta americana</name>
    <dbReference type="NCBI Taxonomy" id="6978"/>
    <lineage>
        <taxon>Eukaryota</taxon>
        <taxon>Metazoa</taxon>
        <taxon>Ecdysozoa</taxon>
        <taxon>Arthropoda</taxon>
        <taxon>Hexapoda</taxon>
        <taxon>Insecta</taxon>
        <taxon>Pterygota</taxon>
        <taxon>Neoptera</taxon>
        <taxon>Polyneoptera</taxon>
        <taxon>Dictyoptera</taxon>
        <taxon>Blattodea</taxon>
        <taxon>Blattoidea</taxon>
        <taxon>Blattidae</taxon>
        <taxon>Blattinae</taxon>
        <taxon>Periplaneta</taxon>
    </lineage>
</organism>
<gene>
    <name evidence="2" type="ORF">ANN_25045</name>
</gene>
<dbReference type="EC" id="3.4.13.19" evidence="1"/>
<comment type="subunit">
    <text evidence="1">Homodimer; disulfide-linked.</text>
</comment>
<keyword evidence="1" id="KW-0378">Hydrolase</keyword>
<keyword evidence="1" id="KW-0472">Membrane</keyword>
<name>A0ABQ8S0A1_PERAM</name>
<dbReference type="SUPFAM" id="SSF51556">
    <property type="entry name" value="Metallo-dependent hydrolases"/>
    <property type="match status" value="1"/>
</dbReference>
<dbReference type="InterPro" id="IPR008257">
    <property type="entry name" value="Pept_M19"/>
</dbReference>
<proteinExistence type="inferred from homology"/>
<evidence type="ECO:0000313" key="2">
    <source>
        <dbReference type="EMBL" id="KAJ4427423.1"/>
    </source>
</evidence>
<protein>
    <recommendedName>
        <fullName evidence="1">Dipeptidase</fullName>
        <ecNumber evidence="1">3.4.13.19</ecNumber>
    </recommendedName>
</protein>
<dbReference type="InterPro" id="IPR032466">
    <property type="entry name" value="Metal_Hydrolase"/>
</dbReference>
<evidence type="ECO:0000256" key="1">
    <source>
        <dbReference type="RuleBase" id="RU341113"/>
    </source>
</evidence>
<accession>A0ABQ8S0A1</accession>
<dbReference type="PANTHER" id="PTHR10443">
    <property type="entry name" value="MICROSOMAL DIPEPTIDASE"/>
    <property type="match status" value="1"/>
</dbReference>
<keyword evidence="1" id="KW-0325">Glycoprotein</keyword>
<keyword evidence="1" id="KW-0224">Dipeptidase</keyword>
<keyword evidence="1" id="KW-0645">Protease</keyword>
<evidence type="ECO:0000313" key="3">
    <source>
        <dbReference type="Proteomes" id="UP001148838"/>
    </source>
</evidence>
<comment type="catalytic activity">
    <reaction evidence="1">
        <text>an L-aminoacyl-L-amino acid + H2O = 2 an L-alpha-amino acid</text>
        <dbReference type="Rhea" id="RHEA:48940"/>
        <dbReference type="ChEBI" id="CHEBI:15377"/>
        <dbReference type="ChEBI" id="CHEBI:59869"/>
        <dbReference type="ChEBI" id="CHEBI:77460"/>
        <dbReference type="EC" id="3.4.13.19"/>
    </reaction>
</comment>
<keyword evidence="1" id="KW-0449">Lipoprotein</keyword>
<keyword evidence="1" id="KW-0336">GPI-anchor</keyword>
<dbReference type="PROSITE" id="PS51365">
    <property type="entry name" value="RENAL_DIPEPTIDASE_2"/>
    <property type="match status" value="1"/>
</dbReference>
<keyword evidence="1" id="KW-1015">Disulfide bond</keyword>
<dbReference type="Gene3D" id="3.20.20.140">
    <property type="entry name" value="Metal-dependent hydrolases"/>
    <property type="match status" value="1"/>
</dbReference>
<keyword evidence="1" id="KW-0862">Zinc</keyword>